<organism evidence="3 4">
    <name type="scientific">Bauldia litoralis</name>
    <dbReference type="NCBI Taxonomy" id="665467"/>
    <lineage>
        <taxon>Bacteria</taxon>
        <taxon>Pseudomonadati</taxon>
        <taxon>Pseudomonadota</taxon>
        <taxon>Alphaproteobacteria</taxon>
        <taxon>Hyphomicrobiales</taxon>
        <taxon>Kaistiaceae</taxon>
        <taxon>Bauldia</taxon>
    </lineage>
</organism>
<dbReference type="Pfam" id="PF01817">
    <property type="entry name" value="CM_2"/>
    <property type="match status" value="1"/>
</dbReference>
<dbReference type="InterPro" id="IPR010957">
    <property type="entry name" value="G/b/e-P-prot_chorismate_mutase"/>
</dbReference>
<dbReference type="InterPro" id="IPR002701">
    <property type="entry name" value="CM_II_prokaryot"/>
</dbReference>
<proteinExistence type="predicted"/>
<evidence type="ECO:0000313" key="3">
    <source>
        <dbReference type="EMBL" id="SDB25817.1"/>
    </source>
</evidence>
<dbReference type="AlphaFoldDB" id="A0A1G6BZ03"/>
<dbReference type="PROSITE" id="PS51168">
    <property type="entry name" value="CHORISMATE_MUT_2"/>
    <property type="match status" value="1"/>
</dbReference>
<dbReference type="SUPFAM" id="SSF48600">
    <property type="entry name" value="Chorismate mutase II"/>
    <property type="match status" value="1"/>
</dbReference>
<dbReference type="OrthoDB" id="7268348at2"/>
<dbReference type="GO" id="GO:0046417">
    <property type="term" value="P:chorismate metabolic process"/>
    <property type="evidence" value="ECO:0007669"/>
    <property type="project" value="InterPro"/>
</dbReference>
<dbReference type="Proteomes" id="UP000199071">
    <property type="component" value="Unassembled WGS sequence"/>
</dbReference>
<evidence type="ECO:0000313" key="4">
    <source>
        <dbReference type="Proteomes" id="UP000199071"/>
    </source>
</evidence>
<dbReference type="NCBIfam" id="TIGR01807">
    <property type="entry name" value="CM_P2"/>
    <property type="match status" value="1"/>
</dbReference>
<dbReference type="GO" id="GO:0009094">
    <property type="term" value="P:L-phenylalanine biosynthetic process"/>
    <property type="evidence" value="ECO:0007669"/>
    <property type="project" value="InterPro"/>
</dbReference>
<dbReference type="Gene3D" id="1.20.59.10">
    <property type="entry name" value="Chorismate mutase"/>
    <property type="match status" value="1"/>
</dbReference>
<reference evidence="3 4" key="1">
    <citation type="submission" date="2016-10" db="EMBL/GenBank/DDBJ databases">
        <authorList>
            <person name="de Groot N.N."/>
        </authorList>
    </citation>
    <scope>NUCLEOTIDE SEQUENCE [LARGE SCALE GENOMIC DNA]</scope>
    <source>
        <strain evidence="3 4">ATCC 35022</strain>
    </source>
</reference>
<dbReference type="GO" id="GO:0005737">
    <property type="term" value="C:cytoplasm"/>
    <property type="evidence" value="ECO:0007669"/>
    <property type="project" value="InterPro"/>
</dbReference>
<keyword evidence="4" id="KW-1185">Reference proteome</keyword>
<evidence type="ECO:0000256" key="1">
    <source>
        <dbReference type="ARBA" id="ARBA00012404"/>
    </source>
</evidence>
<dbReference type="EC" id="5.4.99.5" evidence="1"/>
<dbReference type="InterPro" id="IPR036979">
    <property type="entry name" value="CM_dom_sf"/>
</dbReference>
<dbReference type="SMART" id="SM00830">
    <property type="entry name" value="CM_2"/>
    <property type="match status" value="1"/>
</dbReference>
<name>A0A1G6BZ03_9HYPH</name>
<gene>
    <name evidence="3" type="ORF">SAMN02982931_02025</name>
</gene>
<sequence length="284" mass="29954">MSEPATDTQALTALRQKIDAIDDDVHRLLIERGAVVDSLVRIKGTSKAGNAFRPGREASMMRRLVAAHQGALPVTTVEHIWREIITTFTRMQAPFDVAVDMSHAPERMRDLARFYFGFSVGLDAMPDAAAVVARVAGNTDLGLVAIDETGAGAPWWRGLIGDGTPRIMSHLPFIRSKRRPADLPALVISPPLADPTPPEVILYAVTSGADLVAGDGIEVLARRESGGIRDTLVAAPADLDRAAIEARAGTTLDTIADVGGIARGIALDGAPSVLYAPIGEGDGA</sequence>
<dbReference type="InterPro" id="IPR036263">
    <property type="entry name" value="Chorismate_II_sf"/>
</dbReference>
<dbReference type="RefSeq" id="WP_090876276.1">
    <property type="nucleotide sequence ID" value="NZ_FMXQ01000003.1"/>
</dbReference>
<evidence type="ECO:0000259" key="2">
    <source>
        <dbReference type="PROSITE" id="PS51168"/>
    </source>
</evidence>
<accession>A0A1G6BZ03</accession>
<dbReference type="GO" id="GO:0004106">
    <property type="term" value="F:chorismate mutase activity"/>
    <property type="evidence" value="ECO:0007669"/>
    <property type="project" value="UniProtKB-EC"/>
</dbReference>
<dbReference type="STRING" id="665467.SAMN02982931_02025"/>
<protein>
    <recommendedName>
        <fullName evidence="1">chorismate mutase</fullName>
        <ecNumber evidence="1">5.4.99.5</ecNumber>
    </recommendedName>
</protein>
<dbReference type="EMBL" id="FMXQ01000003">
    <property type="protein sequence ID" value="SDB25817.1"/>
    <property type="molecule type" value="Genomic_DNA"/>
</dbReference>
<feature type="domain" description="Chorismate mutase" evidence="2">
    <location>
        <begin position="5"/>
        <end position="96"/>
    </location>
</feature>